<dbReference type="EMBL" id="JBGFUD010002281">
    <property type="protein sequence ID" value="MFH4977403.1"/>
    <property type="molecule type" value="Genomic_DNA"/>
</dbReference>
<feature type="region of interest" description="Disordered" evidence="1">
    <location>
        <begin position="564"/>
        <end position="643"/>
    </location>
</feature>
<feature type="compositionally biased region" description="Basic and acidic residues" evidence="1">
    <location>
        <begin position="564"/>
        <end position="573"/>
    </location>
</feature>
<dbReference type="Proteomes" id="UP001608902">
    <property type="component" value="Unassembled WGS sequence"/>
</dbReference>
<evidence type="ECO:0000313" key="2">
    <source>
        <dbReference type="EMBL" id="MFH4977403.1"/>
    </source>
</evidence>
<feature type="compositionally biased region" description="Polar residues" evidence="1">
    <location>
        <begin position="574"/>
        <end position="589"/>
    </location>
</feature>
<feature type="region of interest" description="Disordered" evidence="1">
    <location>
        <begin position="375"/>
        <end position="402"/>
    </location>
</feature>
<accession>A0ABD6EBP4</accession>
<feature type="compositionally biased region" description="Basic and acidic residues" evidence="1">
    <location>
        <begin position="416"/>
        <end position="430"/>
    </location>
</feature>
<evidence type="ECO:0000256" key="1">
    <source>
        <dbReference type="SAM" id="MobiDB-lite"/>
    </source>
</evidence>
<dbReference type="Pfam" id="PF20168">
    <property type="entry name" value="PDS5"/>
    <property type="match status" value="1"/>
</dbReference>
<protein>
    <submittedName>
        <fullName evidence="2">Uncharacterized protein</fullName>
    </submittedName>
</protein>
<feature type="compositionally biased region" description="Basic residues" evidence="1">
    <location>
        <begin position="278"/>
        <end position="289"/>
    </location>
</feature>
<feature type="region of interest" description="Disordered" evidence="1">
    <location>
        <begin position="201"/>
        <end position="223"/>
    </location>
</feature>
<dbReference type="AlphaFoldDB" id="A0ABD6EBP4"/>
<feature type="compositionally biased region" description="Polar residues" evidence="1">
    <location>
        <begin position="385"/>
        <end position="402"/>
    </location>
</feature>
<feature type="region of interest" description="Disordered" evidence="1">
    <location>
        <begin position="416"/>
        <end position="522"/>
    </location>
</feature>
<keyword evidence="3" id="KW-1185">Reference proteome</keyword>
<comment type="caution">
    <text evidence="2">The sequence shown here is derived from an EMBL/GenBank/DDBJ whole genome shotgun (WGS) entry which is preliminary data.</text>
</comment>
<feature type="compositionally biased region" description="Polar residues" evidence="1">
    <location>
        <begin position="323"/>
        <end position="349"/>
    </location>
</feature>
<feature type="compositionally biased region" description="Basic and acidic residues" evidence="1">
    <location>
        <begin position="494"/>
        <end position="505"/>
    </location>
</feature>
<feature type="compositionally biased region" description="Basic and acidic residues" evidence="1">
    <location>
        <begin position="456"/>
        <end position="472"/>
    </location>
</feature>
<name>A0ABD6EBP4_9BILA</name>
<organism evidence="2 3">
    <name type="scientific">Gnathostoma spinigerum</name>
    <dbReference type="NCBI Taxonomy" id="75299"/>
    <lineage>
        <taxon>Eukaryota</taxon>
        <taxon>Metazoa</taxon>
        <taxon>Ecdysozoa</taxon>
        <taxon>Nematoda</taxon>
        <taxon>Chromadorea</taxon>
        <taxon>Rhabditida</taxon>
        <taxon>Spirurina</taxon>
        <taxon>Gnathostomatomorpha</taxon>
        <taxon>Gnathostomatoidea</taxon>
        <taxon>Gnathostomatidae</taxon>
        <taxon>Gnathostoma</taxon>
    </lineage>
</organism>
<reference evidence="2 3" key="1">
    <citation type="submission" date="2024-08" db="EMBL/GenBank/DDBJ databases">
        <title>Gnathostoma spinigerum genome.</title>
        <authorList>
            <person name="Gonzalez-Bertolin B."/>
            <person name="Monzon S."/>
            <person name="Zaballos A."/>
            <person name="Jimenez P."/>
            <person name="Dekumyoy P."/>
            <person name="Varona S."/>
            <person name="Cuesta I."/>
            <person name="Sumanam S."/>
            <person name="Adisakwattana P."/>
            <person name="Gasser R.B."/>
            <person name="Hernandez-Gonzalez A."/>
            <person name="Young N.D."/>
            <person name="Perteguer M.J."/>
        </authorList>
    </citation>
    <scope>NUCLEOTIDE SEQUENCE [LARGE SCALE GENOMIC DNA]</scope>
    <source>
        <strain evidence="2">AL3</strain>
        <tissue evidence="2">Liver</tissue>
    </source>
</reference>
<feature type="compositionally biased region" description="Basic residues" evidence="1">
    <location>
        <begin position="473"/>
        <end position="489"/>
    </location>
</feature>
<feature type="compositionally biased region" description="Basic residues" evidence="1">
    <location>
        <begin position="634"/>
        <end position="643"/>
    </location>
</feature>
<evidence type="ECO:0000313" key="3">
    <source>
        <dbReference type="Proteomes" id="UP001608902"/>
    </source>
</evidence>
<feature type="region of interest" description="Disordered" evidence="1">
    <location>
        <begin position="248"/>
        <end position="349"/>
    </location>
</feature>
<gene>
    <name evidence="2" type="ORF">AB6A40_004112</name>
</gene>
<sequence>MKGLRNCFLPIEYMGLLALIAMHKDDVEFQRKMRYLLDKEFTQRRRLLLTPEATAKAAYLLPEYCIPYAVYILSKQPMLSSHNDVATLMTFKECLWFLLEIFHSRKEIRGCEFICSMLQVMKNSRDATMEECAPKERDEQNKKMWALCDLGILLLSYRMVIAARGQQQRVNLSKRFILRSQSNKPNVQIYLPEVIIEQEKKKVHHGRKVPDSSHSRSAAFGSSKASTSKLLESHSEISAKIFTDGSDSVKQSLRRSLPTRSAKVTRKCELRSADISRQSRKSVRSHQKTTKINNATSYGLEDEASSPSPSKSPGRKQIEHDSSPMSSTSSQNRKVASDGTHSAKTSRRSAFSLRTSFSDFSPILPNDFAAKGKAAVTKPSRGALVSSTPLVSSKTRKNSNSVTDVLLRRSVLRSYTERRSQVKGESHKNVESLTDNGRKRKRKSSKDQFSDAAAEEVTKGQEEELTSDEVKTHHSPLRHKPSTKKRLSSQKKMSLKEKHLPDGAKKTAVSRLSSRSKVQKPSALLGSKNVHLCPESIKESVDAKLINESNEFSASCIGINDVRKKSDGKRRDVQSGQEQGSVKDVSNNGFKARKGPISDLSPQRRSPRKVRQKLINGNAIRGKDSLKSGSKRQMSLRRRPRHR</sequence>
<proteinExistence type="predicted"/>